<name>A0A917GP58_9MICC</name>
<dbReference type="SMART" id="SM00421">
    <property type="entry name" value="HTH_LUXR"/>
    <property type="match status" value="1"/>
</dbReference>
<sequence>MMADDHARIRARIREALEEGGCEVCAEAAGADDAVRLTAEHRPDVALLDIHMPGNGIRAAERISRTLPQTAVVMLTQSGDDEDLFDSLRAGAAGYLLKSTDPAVLPDALRGVLAGEAAMSPALVTRVLQEFRAPGRRVLRRKSEAAARLSPREWEVMELLAQGRSTEEAANKLFVSPTTVRVHVSAVLRKLRVKDRESAFRVLREDEPLPGDAG</sequence>
<accession>A0A917GP58</accession>
<dbReference type="CDD" id="cd06170">
    <property type="entry name" value="LuxR_C_like"/>
    <property type="match status" value="1"/>
</dbReference>
<evidence type="ECO:0000313" key="6">
    <source>
        <dbReference type="EMBL" id="GGG52418.1"/>
    </source>
</evidence>
<evidence type="ECO:0000256" key="3">
    <source>
        <dbReference type="PROSITE-ProRule" id="PRU00169"/>
    </source>
</evidence>
<feature type="modified residue" description="4-aspartylphosphate" evidence="3">
    <location>
        <position position="49"/>
    </location>
</feature>
<dbReference type="GO" id="GO:0006355">
    <property type="term" value="P:regulation of DNA-templated transcription"/>
    <property type="evidence" value="ECO:0007669"/>
    <property type="project" value="InterPro"/>
</dbReference>
<dbReference type="InterPro" id="IPR000792">
    <property type="entry name" value="Tscrpt_reg_LuxR_C"/>
</dbReference>
<feature type="domain" description="HTH luxR-type" evidence="4">
    <location>
        <begin position="142"/>
        <end position="207"/>
    </location>
</feature>
<evidence type="ECO:0000256" key="2">
    <source>
        <dbReference type="ARBA" id="ARBA00023125"/>
    </source>
</evidence>
<evidence type="ECO:0000259" key="5">
    <source>
        <dbReference type="PROSITE" id="PS50110"/>
    </source>
</evidence>
<dbReference type="Gene3D" id="3.40.50.2300">
    <property type="match status" value="1"/>
</dbReference>
<keyword evidence="1 3" id="KW-0597">Phosphoprotein</keyword>
<dbReference type="GO" id="GO:0000160">
    <property type="term" value="P:phosphorelay signal transduction system"/>
    <property type="evidence" value="ECO:0007669"/>
    <property type="project" value="InterPro"/>
</dbReference>
<feature type="domain" description="Response regulatory" evidence="5">
    <location>
        <begin position="1"/>
        <end position="113"/>
    </location>
</feature>
<dbReference type="Proteomes" id="UP000638848">
    <property type="component" value="Unassembled WGS sequence"/>
</dbReference>
<reference evidence="6" key="2">
    <citation type="submission" date="2020-09" db="EMBL/GenBank/DDBJ databases">
        <authorList>
            <person name="Sun Q."/>
            <person name="Zhou Y."/>
        </authorList>
    </citation>
    <scope>NUCLEOTIDE SEQUENCE</scope>
    <source>
        <strain evidence="6">CGMCC 1.12187</strain>
    </source>
</reference>
<reference evidence="6" key="1">
    <citation type="journal article" date="2014" name="Int. J. Syst. Evol. Microbiol.">
        <title>Complete genome sequence of Corynebacterium casei LMG S-19264T (=DSM 44701T), isolated from a smear-ripened cheese.</title>
        <authorList>
            <consortium name="US DOE Joint Genome Institute (JGI-PGF)"/>
            <person name="Walter F."/>
            <person name="Albersmeier A."/>
            <person name="Kalinowski J."/>
            <person name="Ruckert C."/>
        </authorList>
    </citation>
    <scope>NUCLEOTIDE SEQUENCE</scope>
    <source>
        <strain evidence="6">CGMCC 1.12187</strain>
    </source>
</reference>
<organism evidence="6 7">
    <name type="scientific">Kocuria dechangensis</name>
    <dbReference type="NCBI Taxonomy" id="1176249"/>
    <lineage>
        <taxon>Bacteria</taxon>
        <taxon>Bacillati</taxon>
        <taxon>Actinomycetota</taxon>
        <taxon>Actinomycetes</taxon>
        <taxon>Micrococcales</taxon>
        <taxon>Micrococcaceae</taxon>
        <taxon>Kocuria</taxon>
    </lineage>
</organism>
<dbReference type="AlphaFoldDB" id="A0A917GP58"/>
<proteinExistence type="predicted"/>
<gene>
    <name evidence="6" type="ORF">GCM10011374_13980</name>
</gene>
<dbReference type="PRINTS" id="PR00038">
    <property type="entry name" value="HTHLUXR"/>
</dbReference>
<dbReference type="CDD" id="cd17535">
    <property type="entry name" value="REC_NarL-like"/>
    <property type="match status" value="1"/>
</dbReference>
<dbReference type="EMBL" id="BMEQ01000005">
    <property type="protein sequence ID" value="GGG52418.1"/>
    <property type="molecule type" value="Genomic_DNA"/>
</dbReference>
<protein>
    <submittedName>
        <fullName evidence="6">DNA-binding response regulator</fullName>
    </submittedName>
</protein>
<dbReference type="GO" id="GO:0003677">
    <property type="term" value="F:DNA binding"/>
    <property type="evidence" value="ECO:0007669"/>
    <property type="project" value="UniProtKB-KW"/>
</dbReference>
<keyword evidence="7" id="KW-1185">Reference proteome</keyword>
<dbReference type="InterPro" id="IPR058245">
    <property type="entry name" value="NreC/VraR/RcsB-like_REC"/>
</dbReference>
<dbReference type="SUPFAM" id="SSF52172">
    <property type="entry name" value="CheY-like"/>
    <property type="match status" value="1"/>
</dbReference>
<dbReference type="InterPro" id="IPR011006">
    <property type="entry name" value="CheY-like_superfamily"/>
</dbReference>
<dbReference type="Pfam" id="PF00072">
    <property type="entry name" value="Response_reg"/>
    <property type="match status" value="1"/>
</dbReference>
<dbReference type="SMART" id="SM00448">
    <property type="entry name" value="REC"/>
    <property type="match status" value="1"/>
</dbReference>
<dbReference type="PROSITE" id="PS50110">
    <property type="entry name" value="RESPONSE_REGULATORY"/>
    <property type="match status" value="1"/>
</dbReference>
<keyword evidence="2 6" id="KW-0238">DNA-binding</keyword>
<evidence type="ECO:0000259" key="4">
    <source>
        <dbReference type="PROSITE" id="PS50043"/>
    </source>
</evidence>
<dbReference type="PROSITE" id="PS50043">
    <property type="entry name" value="HTH_LUXR_2"/>
    <property type="match status" value="1"/>
</dbReference>
<evidence type="ECO:0000256" key="1">
    <source>
        <dbReference type="ARBA" id="ARBA00022553"/>
    </source>
</evidence>
<dbReference type="InterPro" id="IPR001789">
    <property type="entry name" value="Sig_transdc_resp-reg_receiver"/>
</dbReference>
<dbReference type="Pfam" id="PF00196">
    <property type="entry name" value="GerE"/>
    <property type="match status" value="1"/>
</dbReference>
<dbReference type="InterPro" id="IPR039420">
    <property type="entry name" value="WalR-like"/>
</dbReference>
<evidence type="ECO:0000313" key="7">
    <source>
        <dbReference type="Proteomes" id="UP000638848"/>
    </source>
</evidence>
<dbReference type="PANTHER" id="PTHR43214">
    <property type="entry name" value="TWO-COMPONENT RESPONSE REGULATOR"/>
    <property type="match status" value="1"/>
</dbReference>
<comment type="caution">
    <text evidence="6">The sequence shown here is derived from an EMBL/GenBank/DDBJ whole genome shotgun (WGS) entry which is preliminary data.</text>
</comment>